<evidence type="ECO:0000256" key="2">
    <source>
        <dbReference type="ARBA" id="ARBA00022723"/>
    </source>
</evidence>
<dbReference type="PANTHER" id="PTHR42796:SF4">
    <property type="entry name" value="FUMARYLACETOACETATE HYDROLASE DOMAIN-CONTAINING PROTEIN 2A"/>
    <property type="match status" value="1"/>
</dbReference>
<accession>A0AAN7U5V1</accession>
<proteinExistence type="inferred from homology"/>
<dbReference type="InterPro" id="IPR051121">
    <property type="entry name" value="FAH"/>
</dbReference>
<dbReference type="FunFam" id="3.90.850.10:FF:000002">
    <property type="entry name" value="2-hydroxyhepta-2,4-diene-1,7-dioate isomerase"/>
    <property type="match status" value="1"/>
</dbReference>
<comment type="caution">
    <text evidence="4">The sequence shown here is derived from an EMBL/GenBank/DDBJ whole genome shotgun (WGS) entry which is preliminary data.</text>
</comment>
<dbReference type="InterPro" id="IPR036663">
    <property type="entry name" value="Fumarylacetoacetase_C_sf"/>
</dbReference>
<dbReference type="AlphaFoldDB" id="A0AAN7U5V1"/>
<dbReference type="EMBL" id="JAVFKY010000001">
    <property type="protein sequence ID" value="KAK5581891.1"/>
    <property type="molecule type" value="Genomic_DNA"/>
</dbReference>
<gene>
    <name evidence="4" type="ORF">RB653_003471</name>
</gene>
<dbReference type="Gene3D" id="3.90.850.10">
    <property type="entry name" value="Fumarylacetoacetase-like, C-terminal domain"/>
    <property type="match status" value="1"/>
</dbReference>
<evidence type="ECO:0000313" key="4">
    <source>
        <dbReference type="EMBL" id="KAK5581891.1"/>
    </source>
</evidence>
<name>A0AAN7U5V1_9MYCE</name>
<dbReference type="Pfam" id="PF01557">
    <property type="entry name" value="FAA_hydrolase"/>
    <property type="match status" value="1"/>
</dbReference>
<evidence type="ECO:0000313" key="5">
    <source>
        <dbReference type="Proteomes" id="UP001344447"/>
    </source>
</evidence>
<reference evidence="4 5" key="1">
    <citation type="submission" date="2023-11" db="EMBL/GenBank/DDBJ databases">
        <title>Dfirmibasis_genome.</title>
        <authorList>
            <person name="Edelbroek B."/>
            <person name="Kjellin J."/>
            <person name="Jerlstrom-Hultqvist J."/>
            <person name="Soderbom F."/>
        </authorList>
    </citation>
    <scope>NUCLEOTIDE SEQUENCE [LARGE SCALE GENOMIC DNA]</scope>
    <source>
        <strain evidence="4 5">TNS-C-14</strain>
    </source>
</reference>
<organism evidence="4 5">
    <name type="scientific">Dictyostelium firmibasis</name>
    <dbReference type="NCBI Taxonomy" id="79012"/>
    <lineage>
        <taxon>Eukaryota</taxon>
        <taxon>Amoebozoa</taxon>
        <taxon>Evosea</taxon>
        <taxon>Eumycetozoa</taxon>
        <taxon>Dictyostelia</taxon>
        <taxon>Dictyosteliales</taxon>
        <taxon>Dictyosteliaceae</taxon>
        <taxon>Dictyostelium</taxon>
    </lineage>
</organism>
<feature type="domain" description="Fumarylacetoacetase-like C-terminal" evidence="3">
    <location>
        <begin position="89"/>
        <end position="304"/>
    </location>
</feature>
<dbReference type="GO" id="GO:0046872">
    <property type="term" value="F:metal ion binding"/>
    <property type="evidence" value="ECO:0007669"/>
    <property type="project" value="UniProtKB-KW"/>
</dbReference>
<dbReference type="Proteomes" id="UP001344447">
    <property type="component" value="Unassembled WGS sequence"/>
</dbReference>
<comment type="similarity">
    <text evidence="1">Belongs to the FAH family.</text>
</comment>
<protein>
    <recommendedName>
        <fullName evidence="3">Fumarylacetoacetase-like C-terminal domain-containing protein</fullName>
    </recommendedName>
</protein>
<dbReference type="SUPFAM" id="SSF56529">
    <property type="entry name" value="FAH"/>
    <property type="match status" value="1"/>
</dbReference>
<dbReference type="GO" id="GO:0050163">
    <property type="term" value="F:oxaloacetate tautomerase activity"/>
    <property type="evidence" value="ECO:0007669"/>
    <property type="project" value="UniProtKB-ARBA"/>
</dbReference>
<evidence type="ECO:0000256" key="1">
    <source>
        <dbReference type="ARBA" id="ARBA00010211"/>
    </source>
</evidence>
<dbReference type="InterPro" id="IPR011234">
    <property type="entry name" value="Fumarylacetoacetase-like_C"/>
</dbReference>
<dbReference type="GO" id="GO:0006107">
    <property type="term" value="P:oxaloacetate metabolic process"/>
    <property type="evidence" value="ECO:0007669"/>
    <property type="project" value="UniProtKB-ARBA"/>
</dbReference>
<keyword evidence="5" id="KW-1185">Reference proteome</keyword>
<dbReference type="PANTHER" id="PTHR42796">
    <property type="entry name" value="FUMARYLACETOACETATE HYDROLASE DOMAIN-CONTAINING PROTEIN 2A-RELATED"/>
    <property type="match status" value="1"/>
</dbReference>
<sequence>MNRANFGLIKLVTYIPNIGEQTKRLGALLENSIIDLCSADKSIPNDMRSFLSSTSTDKWSKVISVINNINNRRIPIENCKIKAPIEPGKIICIGLNYKEHAIEAKMAIPKEPIVFSKFDNAICGPNDSIIKPIESDEVDYEVELVVVIGKQAKNVSESDALKYVAGYTVGNDISARDWQLRKNNSQWLLGKTFDTFAPIGPSIVINPDVAALTDDTFFDPNNLSIKCTLNGQVVQNSTTKEFIFNIQTVVSYLSNLFTLNPGDIIFTGTPSGVGFIRKPDPIFLKSGDVIKCEIEELGTLVNNVK</sequence>
<evidence type="ECO:0000259" key="3">
    <source>
        <dbReference type="Pfam" id="PF01557"/>
    </source>
</evidence>
<keyword evidence="2" id="KW-0479">Metal-binding</keyword>